<evidence type="ECO:0000313" key="6">
    <source>
        <dbReference type="EMBL" id="AEE63327.1"/>
    </source>
</evidence>
<evidence type="ECO:0000313" key="7">
    <source>
        <dbReference type="EMBL" id="ERL88613.1"/>
    </source>
</evidence>
<keyword evidence="2 5" id="KW-0732">Signal</keyword>
<dbReference type="STRING" id="77166.J3JYN9"/>
<proteinExistence type="evidence at transcript level"/>
<dbReference type="EMBL" id="KB632083">
    <property type="protein sequence ID" value="ERL88613.1"/>
    <property type="molecule type" value="Genomic_DNA"/>
</dbReference>
<keyword evidence="1" id="KW-0433">Leucine-rich repeat</keyword>
<feature type="signal peptide" evidence="5">
    <location>
        <begin position="1"/>
        <end position="23"/>
    </location>
</feature>
<dbReference type="InterPro" id="IPR050328">
    <property type="entry name" value="Dev_Immune_Receptor"/>
</dbReference>
<dbReference type="SMART" id="SM00365">
    <property type="entry name" value="LRR_SD22"/>
    <property type="match status" value="5"/>
</dbReference>
<feature type="chain" id="PRO_5007674829" description="LRRCT domain-containing protein" evidence="5">
    <location>
        <begin position="24"/>
        <end position="507"/>
    </location>
</feature>
<evidence type="ECO:0000256" key="2">
    <source>
        <dbReference type="ARBA" id="ARBA00022729"/>
    </source>
</evidence>
<accession>J3JYN9</accession>
<dbReference type="PROSITE" id="PS51450">
    <property type="entry name" value="LRR"/>
    <property type="match status" value="3"/>
</dbReference>
<keyword evidence="4" id="KW-1133">Transmembrane helix</keyword>
<evidence type="ECO:0000256" key="5">
    <source>
        <dbReference type="SAM" id="SignalP"/>
    </source>
</evidence>
<reference evidence="7 8" key="2">
    <citation type="journal article" date="2013" name="Genome Biol.">
        <title>Draft genome of the mountain pine beetle, Dendroctonus ponderosae Hopkins, a major forest pest.</title>
        <authorList>
            <person name="Keeling C.I."/>
            <person name="Yuen M.M."/>
            <person name="Liao N.Y."/>
            <person name="Docking T.R."/>
            <person name="Chan S.K."/>
            <person name="Taylor G.A."/>
            <person name="Palmquist D.L."/>
            <person name="Jackman S.D."/>
            <person name="Nguyen A."/>
            <person name="Li M."/>
            <person name="Henderson H."/>
            <person name="Janes J.K."/>
            <person name="Zhao Y."/>
            <person name="Pandoh P."/>
            <person name="Moore R."/>
            <person name="Sperling F.A."/>
            <person name="Huber D.P."/>
            <person name="Birol I."/>
            <person name="Jones S.J."/>
            <person name="Bohlmann J."/>
        </authorList>
    </citation>
    <scope>NUCLEOTIDE SEQUENCE</scope>
</reference>
<evidence type="ECO:0000256" key="3">
    <source>
        <dbReference type="ARBA" id="ARBA00022737"/>
    </source>
</evidence>
<evidence type="ECO:0000256" key="4">
    <source>
        <dbReference type="SAM" id="Phobius"/>
    </source>
</evidence>
<reference evidence="6" key="1">
    <citation type="journal article" date="2012" name="Insect Biochem. Mol. Biol.">
        <title>Transcriptome and full-length cDNA resources for the mountain pine beetle, Dendroctonus ponderosae Hopkins, a major insect pest of pine forests.</title>
        <authorList>
            <person name="Keeling C.I."/>
            <person name="Henderson H."/>
            <person name="Li M."/>
            <person name="Yuen M."/>
            <person name="Clark E.L."/>
            <person name="Fraser J.D."/>
            <person name="Huber D.P."/>
            <person name="Liao N.Y."/>
            <person name="Roderick Docking T."/>
            <person name="Birol I."/>
            <person name="Chan S.K."/>
            <person name="Taylor G.A."/>
            <person name="Palmquist D."/>
            <person name="Jones S.J."/>
            <person name="Bohlmann J."/>
        </authorList>
    </citation>
    <scope>NUCLEOTIDE SEQUENCE</scope>
    <source>
        <tissue evidence="6">Pupae</tissue>
    </source>
</reference>
<evidence type="ECO:0000313" key="8">
    <source>
        <dbReference type="Proteomes" id="UP000030742"/>
    </source>
</evidence>
<dbReference type="InterPro" id="IPR001611">
    <property type="entry name" value="Leu-rich_rpt"/>
</dbReference>
<sequence>MTAITFWMLKAFGLLIVLSAVSCIFEVPTLNDKMKCSYGERGSLTATCVNATPAYFKLTLYKFDHLDETLKCLNCTLKIIESNTFDLSGNMIRVLDISNSGVEMLKPKAFMGLVFLQHLQLNNNQIRSIFPGTFIGTKKIEQLNLENNEISILVEGGFAELLQLSVLNLRSNNIKIIDPRAFSGLQKLVLLDLGFNQITDLHQSLVNLTALEVLKMEHNLIHQLSGSEFSSLANLYQLNLSANLLVDNFTIHMQPGNQLKSLSLSHNQIEELKFGMAHLDTLEELQLSFNNISDIGNNMFEGMFSLRQLELPYNNLSQFKTGWFSGLPQLTSLNFSHNHIEEIVISSVFPLRNLHFLDLSNNALGTFDYSALISRLPGLTYLRLESNKLPCSLEDEMETEFENDNFKFVLEDDASTRQVCALPPASKPASTLHDTCMVDKSGSVSSLDIIIFVVFSLVMAAIAVLFYLQFLIYKGVQLTRPKRVASTVQLIASEDDHREDEFVNDRV</sequence>
<keyword evidence="4" id="KW-0812">Transmembrane</keyword>
<keyword evidence="3" id="KW-0677">Repeat</keyword>
<organism evidence="6">
    <name type="scientific">Dendroctonus ponderosae</name>
    <name type="common">Mountain pine beetle</name>
    <dbReference type="NCBI Taxonomy" id="77166"/>
    <lineage>
        <taxon>Eukaryota</taxon>
        <taxon>Metazoa</taxon>
        <taxon>Ecdysozoa</taxon>
        <taxon>Arthropoda</taxon>
        <taxon>Hexapoda</taxon>
        <taxon>Insecta</taxon>
        <taxon>Pterygota</taxon>
        <taxon>Neoptera</taxon>
        <taxon>Endopterygota</taxon>
        <taxon>Coleoptera</taxon>
        <taxon>Polyphaga</taxon>
        <taxon>Cucujiformia</taxon>
        <taxon>Curculionidae</taxon>
        <taxon>Scolytinae</taxon>
        <taxon>Dendroctonus</taxon>
    </lineage>
</organism>
<dbReference type="PANTHER" id="PTHR24373:SF387">
    <property type="entry name" value="LEUCINE-RICH REPEATS AND IMMUNOGLOBULIN-LIKE DOMAINS PROTEIN SMA-10"/>
    <property type="match status" value="1"/>
</dbReference>
<evidence type="ECO:0008006" key="9">
    <source>
        <dbReference type="Google" id="ProtNLM"/>
    </source>
</evidence>
<dbReference type="SUPFAM" id="SSF52058">
    <property type="entry name" value="L domain-like"/>
    <property type="match status" value="1"/>
</dbReference>
<dbReference type="Gene3D" id="3.80.10.10">
    <property type="entry name" value="Ribonuclease Inhibitor"/>
    <property type="match status" value="2"/>
</dbReference>
<feature type="transmembrane region" description="Helical" evidence="4">
    <location>
        <begin position="449"/>
        <end position="473"/>
    </location>
</feature>
<dbReference type="Proteomes" id="UP000030742">
    <property type="component" value="Unassembled WGS sequence"/>
</dbReference>
<dbReference type="HOGENOM" id="CLU_537783_0_0_1"/>
<dbReference type="InterPro" id="IPR032675">
    <property type="entry name" value="LRR_dom_sf"/>
</dbReference>
<dbReference type="PANTHER" id="PTHR24373">
    <property type="entry name" value="SLIT RELATED LEUCINE-RICH REPEAT NEURONAL PROTEIN"/>
    <property type="match status" value="1"/>
</dbReference>
<dbReference type="AlphaFoldDB" id="J3JYN9"/>
<dbReference type="SMART" id="SM00369">
    <property type="entry name" value="LRR_TYP"/>
    <property type="match status" value="11"/>
</dbReference>
<name>J3JYN9_DENPD</name>
<dbReference type="KEGG" id="dpa:109536965"/>
<protein>
    <recommendedName>
        <fullName evidence="9">LRRCT domain-containing protein</fullName>
    </recommendedName>
</protein>
<dbReference type="EMBL" id="BT128369">
    <property type="protein sequence ID" value="AEE63327.1"/>
    <property type="molecule type" value="mRNA"/>
</dbReference>
<keyword evidence="4" id="KW-0472">Membrane</keyword>
<gene>
    <name evidence="7" type="ORF">D910_05998</name>
</gene>
<dbReference type="OrthoDB" id="676979at2759"/>
<dbReference type="InterPro" id="IPR003591">
    <property type="entry name" value="Leu-rich_rpt_typical-subtyp"/>
</dbReference>
<evidence type="ECO:0000256" key="1">
    <source>
        <dbReference type="ARBA" id="ARBA00022614"/>
    </source>
</evidence>
<dbReference type="Pfam" id="PF13855">
    <property type="entry name" value="LRR_8"/>
    <property type="match status" value="3"/>
</dbReference>